<evidence type="ECO:0000256" key="2">
    <source>
        <dbReference type="ARBA" id="ARBA00022840"/>
    </source>
</evidence>
<dbReference type="Pfam" id="PF00271">
    <property type="entry name" value="Helicase_C"/>
    <property type="match status" value="1"/>
</dbReference>
<dbReference type="InterPro" id="IPR001650">
    <property type="entry name" value="Helicase_C-like"/>
</dbReference>
<dbReference type="InterPro" id="IPR014001">
    <property type="entry name" value="Helicase_ATP-bd"/>
</dbReference>
<dbReference type="Proteomes" id="UP001144471">
    <property type="component" value="Unassembled WGS sequence"/>
</dbReference>
<dbReference type="GO" id="GO:0003676">
    <property type="term" value="F:nucleic acid binding"/>
    <property type="evidence" value="ECO:0007669"/>
    <property type="project" value="InterPro"/>
</dbReference>
<accession>A0A9W6LNB4</accession>
<name>A0A9W6LNB4_9FUSO</name>
<dbReference type="InterPro" id="IPR011545">
    <property type="entry name" value="DEAD/DEAH_box_helicase_dom"/>
</dbReference>
<dbReference type="GO" id="GO:0005524">
    <property type="term" value="F:ATP binding"/>
    <property type="evidence" value="ECO:0007669"/>
    <property type="project" value="UniProtKB-KW"/>
</dbReference>
<keyword evidence="6" id="KW-1185">Reference proteome</keyword>
<feature type="region of interest" description="Disordered" evidence="3">
    <location>
        <begin position="702"/>
        <end position="743"/>
    </location>
</feature>
<protein>
    <recommendedName>
        <fullName evidence="4">Helicase ATP-binding domain-containing protein</fullName>
    </recommendedName>
</protein>
<comment type="caution">
    <text evidence="5">The sequence shown here is derived from an EMBL/GenBank/DDBJ whole genome shotgun (WGS) entry which is preliminary data.</text>
</comment>
<feature type="domain" description="Helicase ATP-binding" evidence="4">
    <location>
        <begin position="23"/>
        <end position="172"/>
    </location>
</feature>
<organism evidence="5 6">
    <name type="scientific">Propionigenium maris DSM 9537</name>
    <dbReference type="NCBI Taxonomy" id="1123000"/>
    <lineage>
        <taxon>Bacteria</taxon>
        <taxon>Fusobacteriati</taxon>
        <taxon>Fusobacteriota</taxon>
        <taxon>Fusobacteriia</taxon>
        <taxon>Fusobacteriales</taxon>
        <taxon>Fusobacteriaceae</taxon>
        <taxon>Propionigenium</taxon>
    </lineage>
</organism>
<dbReference type="InterPro" id="IPR027417">
    <property type="entry name" value="P-loop_NTPase"/>
</dbReference>
<evidence type="ECO:0000256" key="3">
    <source>
        <dbReference type="SAM" id="MobiDB-lite"/>
    </source>
</evidence>
<proteinExistence type="predicted"/>
<reference evidence="5" key="1">
    <citation type="submission" date="2022-12" db="EMBL/GenBank/DDBJ databases">
        <title>Reference genome sequencing for broad-spectrum identification of bacterial and archaeal isolates by mass spectrometry.</title>
        <authorList>
            <person name="Sekiguchi Y."/>
            <person name="Tourlousse D.M."/>
        </authorList>
    </citation>
    <scope>NUCLEOTIDE SEQUENCE</scope>
    <source>
        <strain evidence="5">10succ1</strain>
    </source>
</reference>
<dbReference type="EMBL" id="BSDY01000008">
    <property type="protein sequence ID" value="GLI56418.1"/>
    <property type="molecule type" value="Genomic_DNA"/>
</dbReference>
<dbReference type="SUPFAM" id="SSF52540">
    <property type="entry name" value="P-loop containing nucleoside triphosphate hydrolases"/>
    <property type="match status" value="1"/>
</dbReference>
<feature type="compositionally biased region" description="Basic and acidic residues" evidence="3">
    <location>
        <begin position="730"/>
        <end position="743"/>
    </location>
</feature>
<evidence type="ECO:0000259" key="4">
    <source>
        <dbReference type="PROSITE" id="PS51192"/>
    </source>
</evidence>
<dbReference type="SMART" id="SM00487">
    <property type="entry name" value="DEXDc"/>
    <property type="match status" value="1"/>
</dbReference>
<keyword evidence="2" id="KW-0067">ATP-binding</keyword>
<gene>
    <name evidence="5" type="ORF">PM10SUCC1_19320</name>
</gene>
<dbReference type="Gene3D" id="3.40.50.300">
    <property type="entry name" value="P-loop containing nucleotide triphosphate hydrolases"/>
    <property type="match status" value="2"/>
</dbReference>
<dbReference type="RefSeq" id="WP_281835577.1">
    <property type="nucleotide sequence ID" value="NZ_BSDY01000008.1"/>
</dbReference>
<evidence type="ECO:0000256" key="1">
    <source>
        <dbReference type="ARBA" id="ARBA00022741"/>
    </source>
</evidence>
<evidence type="ECO:0000313" key="6">
    <source>
        <dbReference type="Proteomes" id="UP001144471"/>
    </source>
</evidence>
<dbReference type="Pfam" id="PF00270">
    <property type="entry name" value="DEAD"/>
    <property type="match status" value="1"/>
</dbReference>
<sequence>MQQSNVTKYSKFLSEEVALSVIKEKLVEHKRLLIKAPTGCGKTYTFIQLAKDREGKTIFLVPNVSNVTQIADEYGIPGVHGDEVKEGLWSESNVVVATYDKAGFFLKSNLENLLIVLDEAHNLQSQANFRSDAILRVKKLVEKSKEAVFLSATINHLKHDLYGEVLRFEPEEPKSIIGRSKILTSGKSSNKAVALDLIRKKVAEGKRCLVKMNHKNTLTQFKKSLEKSKISSEVLTSENKNKTGVMEKLLREKTIPSEYQVIFCTSLLDAGVNLKEVEVVIDIENGDPNAIRQFSARPRVSLGEHYVIIKGDTKDRKPEDRYTREKVEGVIANRLRIAASIKGDIEKCFTDMKDETQKYLRFKFSLVEDTLDEEFYIKEESEGKFYVDVEALRNAEYENYYRSLQTNPELLQKELSKYGLATVIEGYDLKSSGGTNADSVLEGTEEENAKELSQQLKTLQALDTQKFALECYRSEKPKDYFSSNKWSKKVTVPSVLFETFGMYMALGFQYRLAYELMMKSYGPNQKKNKIRSYIQSYVYSRLKDDPEVVRDIGYKSFEIVYNLYEKGATVEEEKKTLVQHQNLLGKDYTRNKLTTRGNELFILEQKSTTKDGKKVHYKESKGLHTAKSILENFNITDQKYIDEFQELLDEKIKTKLVDLYVDKVVAPNAPELNVDDPIEGKSNVYFSLDFKHWMEKCEGEMDKPIPSPYFPEDVTTKENSGDSNDNVSEEEVKASKVEGLEAA</sequence>
<evidence type="ECO:0000313" key="5">
    <source>
        <dbReference type="EMBL" id="GLI56418.1"/>
    </source>
</evidence>
<dbReference type="AlphaFoldDB" id="A0A9W6LNB4"/>
<keyword evidence="1" id="KW-0547">Nucleotide-binding</keyword>
<dbReference type="PROSITE" id="PS51192">
    <property type="entry name" value="HELICASE_ATP_BIND_1"/>
    <property type="match status" value="1"/>
</dbReference>